<protein>
    <submittedName>
        <fullName evidence="1">Uncharacterized protein</fullName>
    </submittedName>
</protein>
<accession>A0A0E9R398</accession>
<name>A0A0E9R398_ANGAN</name>
<sequence length="23" mass="2845">MWQTARGSKLFFYTWTMGMCRRS</sequence>
<proteinExistence type="predicted"/>
<reference evidence="1" key="2">
    <citation type="journal article" date="2015" name="Fish Shellfish Immunol.">
        <title>Early steps in the European eel (Anguilla anguilla)-Vibrio vulnificus interaction in the gills: Role of the RtxA13 toxin.</title>
        <authorList>
            <person name="Callol A."/>
            <person name="Pajuelo D."/>
            <person name="Ebbesson L."/>
            <person name="Teles M."/>
            <person name="MacKenzie S."/>
            <person name="Amaro C."/>
        </authorList>
    </citation>
    <scope>NUCLEOTIDE SEQUENCE</scope>
</reference>
<dbReference type="EMBL" id="GBXM01084973">
    <property type="protein sequence ID" value="JAH23604.1"/>
    <property type="molecule type" value="Transcribed_RNA"/>
</dbReference>
<dbReference type="AlphaFoldDB" id="A0A0E9R398"/>
<evidence type="ECO:0000313" key="1">
    <source>
        <dbReference type="EMBL" id="JAH23604.1"/>
    </source>
</evidence>
<organism evidence="1">
    <name type="scientific">Anguilla anguilla</name>
    <name type="common">European freshwater eel</name>
    <name type="synonym">Muraena anguilla</name>
    <dbReference type="NCBI Taxonomy" id="7936"/>
    <lineage>
        <taxon>Eukaryota</taxon>
        <taxon>Metazoa</taxon>
        <taxon>Chordata</taxon>
        <taxon>Craniata</taxon>
        <taxon>Vertebrata</taxon>
        <taxon>Euteleostomi</taxon>
        <taxon>Actinopterygii</taxon>
        <taxon>Neopterygii</taxon>
        <taxon>Teleostei</taxon>
        <taxon>Anguilliformes</taxon>
        <taxon>Anguillidae</taxon>
        <taxon>Anguilla</taxon>
    </lineage>
</organism>
<reference evidence="1" key="1">
    <citation type="submission" date="2014-11" db="EMBL/GenBank/DDBJ databases">
        <authorList>
            <person name="Amaro Gonzalez C."/>
        </authorList>
    </citation>
    <scope>NUCLEOTIDE SEQUENCE</scope>
</reference>